<dbReference type="InterPro" id="IPR050857">
    <property type="entry name" value="D-2-hydroxyacid_DH"/>
</dbReference>
<feature type="domain" description="D-isomer specific 2-hydroxyacid dehydrogenase NAD-binding" evidence="6">
    <location>
        <begin position="114"/>
        <end position="286"/>
    </location>
</feature>
<dbReference type="SUPFAM" id="SSF52283">
    <property type="entry name" value="Formate/glycerate dehydrogenase catalytic domain-like"/>
    <property type="match status" value="1"/>
</dbReference>
<dbReference type="EMBL" id="FPJG01000006">
    <property type="protein sequence ID" value="SFW88998.1"/>
    <property type="molecule type" value="Genomic_DNA"/>
</dbReference>
<feature type="domain" description="D-isomer specific 2-hydroxyacid dehydrogenase catalytic" evidence="5">
    <location>
        <begin position="26"/>
        <end position="314"/>
    </location>
</feature>
<name>A0A1K1SXI4_9PSEU</name>
<keyword evidence="3" id="KW-0520">NAD</keyword>
<dbReference type="GO" id="GO:0016616">
    <property type="term" value="F:oxidoreductase activity, acting on the CH-OH group of donors, NAD or NADP as acceptor"/>
    <property type="evidence" value="ECO:0007669"/>
    <property type="project" value="InterPro"/>
</dbReference>
<dbReference type="Proteomes" id="UP000182740">
    <property type="component" value="Unassembled WGS sequence"/>
</dbReference>
<protein>
    <submittedName>
        <fullName evidence="7">Phosphoglycerate dehydrogenase</fullName>
    </submittedName>
</protein>
<accession>A0A1K1SXI4</accession>
<proteinExistence type="inferred from homology"/>
<evidence type="ECO:0000259" key="6">
    <source>
        <dbReference type="Pfam" id="PF02826"/>
    </source>
</evidence>
<keyword evidence="2 4" id="KW-0560">Oxidoreductase</keyword>
<dbReference type="Gene3D" id="3.40.50.720">
    <property type="entry name" value="NAD(P)-binding Rossmann-like Domain"/>
    <property type="match status" value="2"/>
</dbReference>
<evidence type="ECO:0000259" key="5">
    <source>
        <dbReference type="Pfam" id="PF00389"/>
    </source>
</evidence>
<evidence type="ECO:0000256" key="2">
    <source>
        <dbReference type="ARBA" id="ARBA00023002"/>
    </source>
</evidence>
<dbReference type="Pfam" id="PF00389">
    <property type="entry name" value="2-Hacid_dh"/>
    <property type="match status" value="1"/>
</dbReference>
<organism evidence="7 8">
    <name type="scientific">Amycolatopsis australiensis</name>
    <dbReference type="NCBI Taxonomy" id="546364"/>
    <lineage>
        <taxon>Bacteria</taxon>
        <taxon>Bacillati</taxon>
        <taxon>Actinomycetota</taxon>
        <taxon>Actinomycetes</taxon>
        <taxon>Pseudonocardiales</taxon>
        <taxon>Pseudonocardiaceae</taxon>
        <taxon>Amycolatopsis</taxon>
    </lineage>
</organism>
<evidence type="ECO:0000313" key="7">
    <source>
        <dbReference type="EMBL" id="SFW88998.1"/>
    </source>
</evidence>
<dbReference type="InterPro" id="IPR006139">
    <property type="entry name" value="D-isomer_2_OHA_DH_cat_dom"/>
</dbReference>
<evidence type="ECO:0000313" key="8">
    <source>
        <dbReference type="Proteomes" id="UP000182740"/>
    </source>
</evidence>
<dbReference type="STRING" id="546364.SAMN04489730_7121"/>
<evidence type="ECO:0000256" key="4">
    <source>
        <dbReference type="RuleBase" id="RU003719"/>
    </source>
</evidence>
<dbReference type="CDD" id="cd12169">
    <property type="entry name" value="PGDH_like_1"/>
    <property type="match status" value="1"/>
</dbReference>
<gene>
    <name evidence="7" type="ORF">SAMN04489730_7121</name>
</gene>
<dbReference type="InterPro" id="IPR036291">
    <property type="entry name" value="NAD(P)-bd_dom_sf"/>
</dbReference>
<dbReference type="Pfam" id="PF02826">
    <property type="entry name" value="2-Hacid_dh_C"/>
    <property type="match status" value="1"/>
</dbReference>
<comment type="similarity">
    <text evidence="1 4">Belongs to the D-isomer specific 2-hydroxyacid dehydrogenase family.</text>
</comment>
<evidence type="ECO:0000256" key="3">
    <source>
        <dbReference type="ARBA" id="ARBA00023027"/>
    </source>
</evidence>
<reference evidence="8" key="1">
    <citation type="submission" date="2016-11" db="EMBL/GenBank/DDBJ databases">
        <authorList>
            <person name="Varghese N."/>
            <person name="Submissions S."/>
        </authorList>
    </citation>
    <scope>NUCLEOTIDE SEQUENCE [LARGE SCALE GENOMIC DNA]</scope>
    <source>
        <strain evidence="8">DSM 44671</strain>
    </source>
</reference>
<dbReference type="GO" id="GO:0051287">
    <property type="term" value="F:NAD binding"/>
    <property type="evidence" value="ECO:0007669"/>
    <property type="project" value="InterPro"/>
</dbReference>
<dbReference type="FunFam" id="3.40.50.720:FF:000203">
    <property type="entry name" value="D-3-phosphoglycerate dehydrogenase (SerA)"/>
    <property type="match status" value="1"/>
</dbReference>
<evidence type="ECO:0000256" key="1">
    <source>
        <dbReference type="ARBA" id="ARBA00005854"/>
    </source>
</evidence>
<dbReference type="PROSITE" id="PS00671">
    <property type="entry name" value="D_2_HYDROXYACID_DH_3"/>
    <property type="match status" value="1"/>
</dbReference>
<keyword evidence="8" id="KW-1185">Reference proteome</keyword>
<dbReference type="PANTHER" id="PTHR42789">
    <property type="entry name" value="D-ISOMER SPECIFIC 2-HYDROXYACID DEHYDROGENASE FAMILY PROTEIN (AFU_ORTHOLOGUE AFUA_6G10090)"/>
    <property type="match status" value="1"/>
</dbReference>
<dbReference type="PANTHER" id="PTHR42789:SF1">
    <property type="entry name" value="D-ISOMER SPECIFIC 2-HYDROXYACID DEHYDROGENASE FAMILY PROTEIN (AFU_ORTHOLOGUE AFUA_6G10090)"/>
    <property type="match status" value="1"/>
</dbReference>
<dbReference type="InterPro" id="IPR029753">
    <property type="entry name" value="D-isomer_DH_CS"/>
</dbReference>
<dbReference type="SUPFAM" id="SSF51735">
    <property type="entry name" value="NAD(P)-binding Rossmann-fold domains"/>
    <property type="match status" value="1"/>
</dbReference>
<sequence length="318" mass="34479">MSQYGEGMRIAILDDYQEVALTFAGWDSLEADITVFTEPLTDVVQQLRGFDCVVAMRERTRFPAEVLDRLPDLKLLVSTGKRNAAIDVAAARRNGVVVSATGYIGEPTAEHTWALILAAARNLPQEFRSMREGGWQTTVGTMLHGKTLGLLGLGRLGSGAAKIGQVFGMETIAWSQNLTPEKAEPHGVTAVSKEELFARSDVLSIHLVLSDRTRGLVGAAELAAMKPSAVLVNTSRGPIVDEAALVEALRRKQIRAAALDVYDTEPLPADHPLRTMDNAVLTPHIGFVTRETYEIFYGDAVEDIAAFQAGKPIRELTA</sequence>
<dbReference type="InterPro" id="IPR006140">
    <property type="entry name" value="D-isomer_DH_NAD-bd"/>
</dbReference>
<dbReference type="AlphaFoldDB" id="A0A1K1SXI4"/>